<dbReference type="EMBL" id="JBBMFK010000012">
    <property type="protein sequence ID" value="MEQ2443486.1"/>
    <property type="molecule type" value="Genomic_DNA"/>
</dbReference>
<reference evidence="1 2" key="1">
    <citation type="submission" date="2024-03" db="EMBL/GenBank/DDBJ databases">
        <title>Human intestinal bacterial collection.</title>
        <authorList>
            <person name="Pauvert C."/>
            <person name="Hitch T.C.A."/>
            <person name="Clavel T."/>
        </authorList>
    </citation>
    <scope>NUCLEOTIDE SEQUENCE [LARGE SCALE GENOMIC DNA]</scope>
    <source>
        <strain evidence="1 2">CLA-AP-H29</strain>
    </source>
</reference>
<dbReference type="Proteomes" id="UP001464378">
    <property type="component" value="Unassembled WGS sequence"/>
</dbReference>
<comment type="caution">
    <text evidence="1">The sequence shown here is derived from an EMBL/GenBank/DDBJ whole genome shotgun (WGS) entry which is preliminary data.</text>
</comment>
<evidence type="ECO:0000313" key="2">
    <source>
        <dbReference type="Proteomes" id="UP001464378"/>
    </source>
</evidence>
<gene>
    <name evidence="1" type="ORF">WMO64_08375</name>
</gene>
<protein>
    <submittedName>
        <fullName evidence="1">Uncharacterized protein</fullName>
    </submittedName>
</protein>
<organism evidence="1 2">
    <name type="scientific">Pseudoflavonifractor intestinihominis</name>
    <dbReference type="NCBI Taxonomy" id="3133171"/>
    <lineage>
        <taxon>Bacteria</taxon>
        <taxon>Bacillati</taxon>
        <taxon>Bacillota</taxon>
        <taxon>Clostridia</taxon>
        <taxon>Eubacteriales</taxon>
        <taxon>Oscillospiraceae</taxon>
        <taxon>Pseudoflavonifractor</taxon>
    </lineage>
</organism>
<dbReference type="RefSeq" id="WP_349231684.1">
    <property type="nucleotide sequence ID" value="NZ_JBBMFK010000012.1"/>
</dbReference>
<keyword evidence="2" id="KW-1185">Reference proteome</keyword>
<name>A0ABV1EAK9_9FIRM</name>
<proteinExistence type="predicted"/>
<accession>A0ABV1EAK9</accession>
<evidence type="ECO:0000313" key="1">
    <source>
        <dbReference type="EMBL" id="MEQ2443486.1"/>
    </source>
</evidence>
<sequence length="380" mass="44055">MTKKIRFPLELADGTQARTLEDLQEHFDLESVLGYYKNGKLLTWLKDRYLESEADAIHVLDESDPAFLERFCNIFGVEYTDDSVDLEEIAHRQERLAKLRTYTDEVEFIDHIDFVAFNQEELADLLDDGQKEIYLCGNRFDIPVSQCGVHYKGIANPTVHLSGTLPADIRAMGITFKNCNVDNFPESEFVMKEEVAIVDTYENTDETENSPEDITPDSRGYLPITSKEELRKAAEDEPLSIFLRPIKCDSYAVIDIMLYGYHGYLTAAVDKDREIIKAYDIRFPRKPEIRLDDLTEEELDAVMTPWRVCGEFMMNRLATLGEAREWMIDSFKSTRNLIIHSSEFCGSTELDPPAKSKWRKVNPYPRCTDKYKEWEERNKD</sequence>